<feature type="compositionally biased region" description="Polar residues" evidence="4">
    <location>
        <begin position="860"/>
        <end position="873"/>
    </location>
</feature>
<accession>A0A0C9V4I7</accession>
<feature type="compositionally biased region" description="Basic and acidic residues" evidence="4">
    <location>
        <begin position="822"/>
        <end position="837"/>
    </location>
</feature>
<feature type="compositionally biased region" description="Basic and acidic residues" evidence="4">
    <location>
        <begin position="1131"/>
        <end position="1142"/>
    </location>
</feature>
<dbReference type="InterPro" id="IPR001789">
    <property type="entry name" value="Sig_transdc_resp-reg_receiver"/>
</dbReference>
<dbReference type="PANTHER" id="PTHR45339:SF1">
    <property type="entry name" value="HYBRID SIGNAL TRANSDUCTION HISTIDINE KINASE J"/>
    <property type="match status" value="1"/>
</dbReference>
<protein>
    <recommendedName>
        <fullName evidence="5">Response regulatory domain-containing protein</fullName>
    </recommendedName>
</protein>
<dbReference type="CDD" id="cd17546">
    <property type="entry name" value="REC_hyHK_CKI1_RcsC-like"/>
    <property type="match status" value="1"/>
</dbReference>
<dbReference type="FunFam" id="3.40.50.2300:FF:000146">
    <property type="entry name" value="Putative two-component response regulator SSK1p"/>
    <property type="match status" value="1"/>
</dbReference>
<gene>
    <name evidence="6" type="ORF">M422DRAFT_265862</name>
</gene>
<feature type="compositionally biased region" description="Low complexity" evidence="4">
    <location>
        <begin position="844"/>
        <end position="859"/>
    </location>
</feature>
<dbReference type="SUPFAM" id="SSF52172">
    <property type="entry name" value="CheY-like"/>
    <property type="match status" value="1"/>
</dbReference>
<evidence type="ECO:0000313" key="7">
    <source>
        <dbReference type="Proteomes" id="UP000054279"/>
    </source>
</evidence>
<sequence>MSTVLPAESPAILKGQQEILKVVEDSQRSLESGIRISDGDIGDAQQAAERDSMNTNTTSNDKNDAPKYDIQDNTPNAIHGSNAFNTHSKLPSMPRLSRAFSMPLPSQTSQWQHPGRSPPSAVIASSTKDEKERVQHFHDLAIELADSVQLAVQTLFQLSPPHMFDPAKEQFSGCSVQIPTPSLAALLTSMRNLNYIAANLRNLGTPSDGTNDHSFIDTRLESLGADEFDIGELLQSIGDSFGGVASEAEVDLVLQHHGDAFKHMGIRGDECGIWYTLSHILNQVLATARQGDSMEIGLSIAKRASRTPNTSGSEPSSTDLVACTFDISHRFTNFAPPLKIGIIPASDDDLTKIRTPESDSTYRLEPYFGSVIFRRLLAQIGGAVRSSVEPWGRRTELSVTLDQGPSLETLHRRTAKLDDEHFRDLATNIPLAREPSIDDLMSFANSLKGKKVSFYASTHASFTTHLMKYLTTWGMDICHISTDGSDDNEALEDIIPESAELAGINKEIQAHLLENSHDGRTLAADTPSSFIIIDDDVLTLRRRLLQYRAELLQSQSPQTRRRPSFHHRPRSSNATEIHNRQGSSLPFASIPIVHFTSLGKYKLVKDVIQAILMMPGSPPYIPEVIVLPKPAGPRRILASIYTIIRKPLIDPFFSPIATSPMNPNAHLSSFVQNQQSKEVTSPPPTVHPVHDRHSRTRSESTSFSASPFSIEGLEYFSTEASGNPFGSTPSSGLIVPGTDGRSAILFQPQSRSSSHRSDSSSSVTSPVSLISDSRRASYRGELGTQAAGTQTSIPRPRLPLPHGNSQIARDEFGHAFRRAASPRRDPPSPRAVHKELQMPDEGTPVASSAAAPSNPGSRSTQQSSAETENTPLSPTLKAGNGGTAYQYAHLPSAGNEPRRPGARRPTIGPRSSLGPGGKKATPKTGNNIVPPINVLLVEDNSIHQALVSRFMERNRIKFEIAWNGKEAVEKWQKGNFHIILMDIQMPIMNGIEATKEIRRLEELTDIRHFPPSPAERSNGSTASSASAASTPFRSQVIIVALTASSMQSDRVAALAAGCNDFLTKPVKTSWLADKIVEWGSIKALQMWAALRPELESTISYEQRAQAQAVAERLHVPPPAARRSSPRNNKSKASDEGGRESRVRARPNMSREGSKDSSSSTSPERWAASSDEDTSPANVGPPASTAIYARFSGEAIIGIIEKPIGSIYTLSSSEPEDNTRGNSLTFAIAAEAAGNPPYNAQEG</sequence>
<dbReference type="Pfam" id="PF00072">
    <property type="entry name" value="Response_reg"/>
    <property type="match status" value="1"/>
</dbReference>
<feature type="domain" description="Response regulatory" evidence="5">
    <location>
        <begin position="933"/>
        <end position="1079"/>
    </location>
</feature>
<feature type="region of interest" description="Disordered" evidence="4">
    <location>
        <begin position="672"/>
        <end position="705"/>
    </location>
</feature>
<dbReference type="GO" id="GO:0000156">
    <property type="term" value="F:phosphorelay response regulator activity"/>
    <property type="evidence" value="ECO:0007669"/>
    <property type="project" value="UniProtKB-ARBA"/>
</dbReference>
<keyword evidence="1 3" id="KW-0597">Phosphoprotein</keyword>
<feature type="region of interest" description="Disordered" evidence="4">
    <location>
        <begin position="554"/>
        <end position="580"/>
    </location>
</feature>
<name>A0A0C9V4I7_SPHS4</name>
<feature type="modified residue" description="4-aspartylphosphate" evidence="3">
    <location>
        <position position="982"/>
    </location>
</feature>
<organism evidence="6 7">
    <name type="scientific">Sphaerobolus stellatus (strain SS14)</name>
    <dbReference type="NCBI Taxonomy" id="990650"/>
    <lineage>
        <taxon>Eukaryota</taxon>
        <taxon>Fungi</taxon>
        <taxon>Dikarya</taxon>
        <taxon>Basidiomycota</taxon>
        <taxon>Agaricomycotina</taxon>
        <taxon>Agaricomycetes</taxon>
        <taxon>Phallomycetidae</taxon>
        <taxon>Geastrales</taxon>
        <taxon>Sphaerobolaceae</taxon>
        <taxon>Sphaerobolus</taxon>
    </lineage>
</organism>
<feature type="compositionally biased region" description="Basic and acidic residues" evidence="4">
    <location>
        <begin position="61"/>
        <end position="70"/>
    </location>
</feature>
<dbReference type="OrthoDB" id="21225at2759"/>
<dbReference type="InterPro" id="IPR011006">
    <property type="entry name" value="CheY-like_superfamily"/>
</dbReference>
<feature type="region of interest" description="Disordered" evidence="4">
    <location>
        <begin position="25"/>
        <end position="130"/>
    </location>
</feature>
<proteinExistence type="predicted"/>
<evidence type="ECO:0000259" key="5">
    <source>
        <dbReference type="PROSITE" id="PS50110"/>
    </source>
</evidence>
<reference evidence="6 7" key="1">
    <citation type="submission" date="2014-06" db="EMBL/GenBank/DDBJ databases">
        <title>Evolutionary Origins and Diversification of the Mycorrhizal Mutualists.</title>
        <authorList>
            <consortium name="DOE Joint Genome Institute"/>
            <consortium name="Mycorrhizal Genomics Consortium"/>
            <person name="Kohler A."/>
            <person name="Kuo A."/>
            <person name="Nagy L.G."/>
            <person name="Floudas D."/>
            <person name="Copeland A."/>
            <person name="Barry K.W."/>
            <person name="Cichocki N."/>
            <person name="Veneault-Fourrey C."/>
            <person name="LaButti K."/>
            <person name="Lindquist E.A."/>
            <person name="Lipzen A."/>
            <person name="Lundell T."/>
            <person name="Morin E."/>
            <person name="Murat C."/>
            <person name="Riley R."/>
            <person name="Ohm R."/>
            <person name="Sun H."/>
            <person name="Tunlid A."/>
            <person name="Henrissat B."/>
            <person name="Grigoriev I.V."/>
            <person name="Hibbett D.S."/>
            <person name="Martin F."/>
        </authorList>
    </citation>
    <scope>NUCLEOTIDE SEQUENCE [LARGE SCALE GENOMIC DNA]</scope>
    <source>
        <strain evidence="6 7">SS14</strain>
    </source>
</reference>
<dbReference type="AlphaFoldDB" id="A0A0C9V4I7"/>
<dbReference type="HOGENOM" id="CLU_004854_0_0_1"/>
<evidence type="ECO:0000256" key="1">
    <source>
        <dbReference type="ARBA" id="ARBA00022553"/>
    </source>
</evidence>
<feature type="region of interest" description="Disordered" evidence="4">
    <location>
        <begin position="747"/>
        <end position="806"/>
    </location>
</feature>
<dbReference type="SMART" id="SM00448">
    <property type="entry name" value="REC"/>
    <property type="match status" value="1"/>
</dbReference>
<keyword evidence="2" id="KW-0902">Two-component regulatory system</keyword>
<dbReference type="Gene3D" id="3.40.50.2300">
    <property type="match status" value="1"/>
</dbReference>
<evidence type="ECO:0000256" key="4">
    <source>
        <dbReference type="SAM" id="MobiDB-lite"/>
    </source>
</evidence>
<dbReference type="Proteomes" id="UP000054279">
    <property type="component" value="Unassembled WGS sequence"/>
</dbReference>
<dbReference type="PROSITE" id="PS50110">
    <property type="entry name" value="RESPONSE_REGULATORY"/>
    <property type="match status" value="1"/>
</dbReference>
<dbReference type="EMBL" id="KN837228">
    <property type="protein sequence ID" value="KIJ32365.1"/>
    <property type="molecule type" value="Genomic_DNA"/>
</dbReference>
<evidence type="ECO:0000256" key="3">
    <source>
        <dbReference type="PROSITE-ProRule" id="PRU00169"/>
    </source>
</evidence>
<evidence type="ECO:0000256" key="2">
    <source>
        <dbReference type="ARBA" id="ARBA00023012"/>
    </source>
</evidence>
<evidence type="ECO:0000313" key="6">
    <source>
        <dbReference type="EMBL" id="KIJ32365.1"/>
    </source>
</evidence>
<keyword evidence="7" id="KW-1185">Reference proteome</keyword>
<feature type="compositionally biased region" description="Low complexity" evidence="4">
    <location>
        <begin position="759"/>
        <end position="771"/>
    </location>
</feature>
<feature type="region of interest" description="Disordered" evidence="4">
    <location>
        <begin position="1008"/>
        <end position="1027"/>
    </location>
</feature>
<dbReference type="PANTHER" id="PTHR45339">
    <property type="entry name" value="HYBRID SIGNAL TRANSDUCTION HISTIDINE KINASE J"/>
    <property type="match status" value="1"/>
</dbReference>
<feature type="region of interest" description="Disordered" evidence="4">
    <location>
        <begin position="819"/>
        <end position="928"/>
    </location>
</feature>
<feature type="compositionally biased region" description="Basic residues" evidence="4">
    <location>
        <begin position="559"/>
        <end position="570"/>
    </location>
</feature>
<feature type="region of interest" description="Disordered" evidence="4">
    <location>
        <begin position="1115"/>
        <end position="1180"/>
    </location>
</feature>